<accession>A0AA86YX55</accession>
<dbReference type="InterPro" id="IPR036291">
    <property type="entry name" value="NAD(P)-bd_dom_sf"/>
</dbReference>
<reference evidence="5" key="2">
    <citation type="submission" date="2008-04" db="EMBL/GenBank/DDBJ databases">
        <title>Draft genome sequence of Providencia stuartii(ATCC 25827).</title>
        <authorList>
            <person name="Sudarsanam P."/>
            <person name="Ley R."/>
            <person name="Guruge J."/>
            <person name="Turnbaugh P.J."/>
            <person name="Mahowald M."/>
            <person name="Liep D."/>
            <person name="Gordon J."/>
        </authorList>
    </citation>
    <scope>NUCLEOTIDE SEQUENCE [LARGE SCALE GENOMIC DNA]</scope>
    <source>
        <strain evidence="5">ATCC 25827</strain>
    </source>
</reference>
<comment type="similarity">
    <text evidence="1">Belongs to the short-chain dehydrogenases/reductases (SDR) family.</text>
</comment>
<name>A0AA86YX55_PROST</name>
<evidence type="ECO:0000313" key="4">
    <source>
        <dbReference type="EMBL" id="EDU59633.1"/>
    </source>
</evidence>
<evidence type="ECO:0000256" key="2">
    <source>
        <dbReference type="ARBA" id="ARBA00023002"/>
    </source>
</evidence>
<dbReference type="SUPFAM" id="SSF51735">
    <property type="entry name" value="NAD(P)-binding Rossmann-fold domains"/>
    <property type="match status" value="1"/>
</dbReference>
<evidence type="ECO:0000256" key="3">
    <source>
        <dbReference type="ARBA" id="ARBA00071493"/>
    </source>
</evidence>
<dbReference type="PANTHER" id="PTHR24320">
    <property type="entry name" value="RETINOL DEHYDROGENASE"/>
    <property type="match status" value="1"/>
</dbReference>
<dbReference type="Pfam" id="PF00106">
    <property type="entry name" value="adh_short"/>
    <property type="match status" value="1"/>
</dbReference>
<dbReference type="Proteomes" id="UP000004506">
    <property type="component" value="Unassembled WGS sequence"/>
</dbReference>
<dbReference type="PANTHER" id="PTHR24320:SF272">
    <property type="entry name" value="NAD(P)-BINDING ROSSMANN-FOLD SUPERFAMILY PROTEIN"/>
    <property type="match status" value="1"/>
</dbReference>
<dbReference type="FunFam" id="3.40.50.720:FF:000594">
    <property type="entry name" value="Short-chain oxidoreductase"/>
    <property type="match status" value="1"/>
</dbReference>
<dbReference type="Gene3D" id="3.40.50.720">
    <property type="entry name" value="NAD(P)-binding Rossmann-like Domain"/>
    <property type="match status" value="1"/>
</dbReference>
<reference evidence="5" key="1">
    <citation type="submission" date="2008-04" db="EMBL/GenBank/DDBJ databases">
        <title>Draft genome sequence of Providencia stuartii (ATCC 25827).</title>
        <authorList>
            <person name="Sudarsanam P."/>
            <person name="Ley R."/>
            <person name="Guruge J."/>
            <person name="Turnbaugh P.J."/>
            <person name="Mahowald M."/>
            <person name="Liep D."/>
            <person name="Gordon J."/>
        </authorList>
    </citation>
    <scope>NUCLEOTIDE SEQUENCE [LARGE SCALE GENOMIC DNA]</scope>
    <source>
        <strain evidence="5">ATCC 25827</strain>
    </source>
</reference>
<keyword evidence="2" id="KW-0560">Oxidoreductase</keyword>
<dbReference type="GO" id="GO:0016491">
    <property type="term" value="F:oxidoreductase activity"/>
    <property type="evidence" value="ECO:0007669"/>
    <property type="project" value="UniProtKB-KW"/>
</dbReference>
<comment type="caution">
    <text evidence="4">The sequence shown here is derived from an EMBL/GenBank/DDBJ whole genome shotgun (WGS) entry which is preliminary data.</text>
</comment>
<dbReference type="InterPro" id="IPR002347">
    <property type="entry name" value="SDR_fam"/>
</dbReference>
<sequence>MKKNLFGATSTADDVLNNIDLSHKRILVTGTSSGLGVEIARALTARGAHVIGTVRHTAKSEKQAHAIRGANPQGSFELVELDLSSLASVRTCSDKLLAAGKPIDIIINNAGVMATPFGHTADGFETQFGINHLGHFVLVNRLIPLLNSGARVISVSSAGHRLFDFDINDLNFSYTDYQPQLAYSRSKTANILFAVEFDRRYRNLGIRACAIHPGNIATNLSRNMSAEDQAEIGTMINSLNQQAGLSSLETKTIPQGAATTVWAAAVADADEIGGQYCEDCQVAQVNDGPGFFGLRTYAIDPQLAKALWLKSEQMVGETFPQNSSLPIT</sequence>
<proteinExistence type="inferred from homology"/>
<dbReference type="EMBL" id="ABJD02000101">
    <property type="protein sequence ID" value="EDU59633.1"/>
    <property type="molecule type" value="Genomic_DNA"/>
</dbReference>
<protein>
    <recommendedName>
        <fullName evidence="3">Probable oxidoreductase</fullName>
    </recommendedName>
</protein>
<reference evidence="4 5" key="3">
    <citation type="submission" date="2008-05" db="EMBL/GenBank/DDBJ databases">
        <authorList>
            <person name="Fulton L."/>
            <person name="Clifton S."/>
            <person name="Fulton B."/>
            <person name="Xu J."/>
            <person name="Minx P."/>
            <person name="Pepin K.H."/>
            <person name="Johnson M."/>
            <person name="Thiruvilangam P."/>
            <person name="Bhonagiri V."/>
            <person name="Nash W.E."/>
            <person name="Mardis E.R."/>
            <person name="Wilson R.K."/>
        </authorList>
    </citation>
    <scope>NUCLEOTIDE SEQUENCE [LARGE SCALE GENOMIC DNA]</scope>
    <source>
        <strain evidence="4 5">ATCC 25827</strain>
    </source>
</reference>
<evidence type="ECO:0000313" key="5">
    <source>
        <dbReference type="Proteomes" id="UP000004506"/>
    </source>
</evidence>
<dbReference type="PRINTS" id="PR00081">
    <property type="entry name" value="GDHRDH"/>
</dbReference>
<dbReference type="AlphaFoldDB" id="A0AA86YX55"/>
<organism evidence="4 5">
    <name type="scientific">Providencia stuartii ATCC 25827</name>
    <dbReference type="NCBI Taxonomy" id="471874"/>
    <lineage>
        <taxon>Bacteria</taxon>
        <taxon>Pseudomonadati</taxon>
        <taxon>Pseudomonadota</taxon>
        <taxon>Gammaproteobacteria</taxon>
        <taxon>Enterobacterales</taxon>
        <taxon>Morganellaceae</taxon>
        <taxon>Providencia</taxon>
    </lineage>
</organism>
<dbReference type="RefSeq" id="WP_004920477.1">
    <property type="nucleotide sequence ID" value="NZ_DS607663.1"/>
</dbReference>
<gene>
    <name evidence="4" type="ORF">PROSTU_02824</name>
</gene>
<evidence type="ECO:0000256" key="1">
    <source>
        <dbReference type="ARBA" id="ARBA00006484"/>
    </source>
</evidence>